<dbReference type="AlphaFoldDB" id="A0A8C8RWP1"/>
<evidence type="ECO:0000313" key="3">
    <source>
        <dbReference type="Proteomes" id="UP000694393"/>
    </source>
</evidence>
<protein>
    <submittedName>
        <fullName evidence="2">Uncharacterized protein</fullName>
    </submittedName>
</protein>
<name>A0A8C8RWP1_9SAUR</name>
<feature type="region of interest" description="Disordered" evidence="1">
    <location>
        <begin position="1"/>
        <end position="69"/>
    </location>
</feature>
<evidence type="ECO:0000313" key="2">
    <source>
        <dbReference type="Ensembl" id="ENSPCEP00000010715.1"/>
    </source>
</evidence>
<accession>A0A8C8RWP1</accession>
<feature type="compositionally biased region" description="Pro residues" evidence="1">
    <location>
        <begin position="58"/>
        <end position="69"/>
    </location>
</feature>
<feature type="region of interest" description="Disordered" evidence="1">
    <location>
        <begin position="244"/>
        <end position="282"/>
    </location>
</feature>
<evidence type="ECO:0000256" key="1">
    <source>
        <dbReference type="SAM" id="MobiDB-lite"/>
    </source>
</evidence>
<feature type="compositionally biased region" description="Low complexity" evidence="1">
    <location>
        <begin position="259"/>
        <end position="272"/>
    </location>
</feature>
<reference evidence="2" key="2">
    <citation type="submission" date="2025-09" db="UniProtKB">
        <authorList>
            <consortium name="Ensembl"/>
        </authorList>
    </citation>
    <scope>IDENTIFICATION</scope>
</reference>
<sequence>MSSLVSAWLPRSTCLRPGYRSGSPTGGPSGGVRRSCGTSGARRAGRGTWPWAVESSQPRPPPGQVPPVPCPSPHSCRVQCLPPHPCTPLSKPPSSQVVATPPPQYFLIPTPYPAQPVPLPPDSHGPPTYEHSRHVSLPSSPHTCATHFPQNTPIRASMSPQPVVTVLSHQVPCWGAVKQPSPTATGPCPPLPSFSMASSLPMQSVQPIASQAASSFSCMIPGGSAGRSYDAYVPAQLPAHMGSQNLSAGTSTSTGLISPGVSVPVQVPGGDPELPQYWPRLQ</sequence>
<organism evidence="2 3">
    <name type="scientific">Pelusios castaneus</name>
    <name type="common">West African mud turtle</name>
    <dbReference type="NCBI Taxonomy" id="367368"/>
    <lineage>
        <taxon>Eukaryota</taxon>
        <taxon>Metazoa</taxon>
        <taxon>Chordata</taxon>
        <taxon>Craniata</taxon>
        <taxon>Vertebrata</taxon>
        <taxon>Euteleostomi</taxon>
        <taxon>Archelosauria</taxon>
        <taxon>Testudinata</taxon>
        <taxon>Testudines</taxon>
        <taxon>Pleurodira</taxon>
        <taxon>Pelomedusidae</taxon>
        <taxon>Pelusios</taxon>
    </lineage>
</organism>
<keyword evidence="3" id="KW-1185">Reference proteome</keyword>
<dbReference type="Ensembl" id="ENSPCET00000011074.1">
    <property type="protein sequence ID" value="ENSPCEP00000010715.1"/>
    <property type="gene ID" value="ENSPCEG00000008498.1"/>
</dbReference>
<proteinExistence type="predicted"/>
<feature type="compositionally biased region" description="Low complexity" evidence="1">
    <location>
        <begin position="31"/>
        <end position="48"/>
    </location>
</feature>
<reference evidence="2" key="1">
    <citation type="submission" date="2025-08" db="UniProtKB">
        <authorList>
            <consortium name="Ensembl"/>
        </authorList>
    </citation>
    <scope>IDENTIFICATION</scope>
</reference>
<dbReference type="Proteomes" id="UP000694393">
    <property type="component" value="Unplaced"/>
</dbReference>
<feature type="compositionally biased region" description="Polar residues" evidence="1">
    <location>
        <begin position="244"/>
        <end position="256"/>
    </location>
</feature>